<organism evidence="2 3">
    <name type="scientific">Eruca vesicaria subsp. sativa</name>
    <name type="common">Garden rocket</name>
    <name type="synonym">Eruca sativa</name>
    <dbReference type="NCBI Taxonomy" id="29727"/>
    <lineage>
        <taxon>Eukaryota</taxon>
        <taxon>Viridiplantae</taxon>
        <taxon>Streptophyta</taxon>
        <taxon>Embryophyta</taxon>
        <taxon>Tracheophyta</taxon>
        <taxon>Spermatophyta</taxon>
        <taxon>Magnoliopsida</taxon>
        <taxon>eudicotyledons</taxon>
        <taxon>Gunneridae</taxon>
        <taxon>Pentapetalae</taxon>
        <taxon>rosids</taxon>
        <taxon>malvids</taxon>
        <taxon>Brassicales</taxon>
        <taxon>Brassicaceae</taxon>
        <taxon>Brassiceae</taxon>
        <taxon>Eruca</taxon>
    </lineage>
</organism>
<dbReference type="Proteomes" id="UP001642260">
    <property type="component" value="Unassembled WGS sequence"/>
</dbReference>
<dbReference type="EMBL" id="CAKOAT010156266">
    <property type="protein sequence ID" value="CAH8347313.1"/>
    <property type="molecule type" value="Genomic_DNA"/>
</dbReference>
<evidence type="ECO:0000313" key="3">
    <source>
        <dbReference type="Proteomes" id="UP001642260"/>
    </source>
</evidence>
<feature type="region of interest" description="Disordered" evidence="1">
    <location>
        <begin position="1"/>
        <end position="24"/>
    </location>
</feature>
<reference evidence="2 3" key="1">
    <citation type="submission" date="2022-03" db="EMBL/GenBank/DDBJ databases">
        <authorList>
            <person name="Macdonald S."/>
            <person name="Ahmed S."/>
            <person name="Newling K."/>
        </authorList>
    </citation>
    <scope>NUCLEOTIDE SEQUENCE [LARGE SCALE GENOMIC DNA]</scope>
</reference>
<keyword evidence="3" id="KW-1185">Reference proteome</keyword>
<gene>
    <name evidence="2" type="ORF">ERUC_LOCUS17111</name>
</gene>
<proteinExistence type="predicted"/>
<feature type="non-terminal residue" evidence="2">
    <location>
        <position position="78"/>
    </location>
</feature>
<evidence type="ECO:0000313" key="2">
    <source>
        <dbReference type="EMBL" id="CAH8347313.1"/>
    </source>
</evidence>
<comment type="caution">
    <text evidence="2">The sequence shown here is derived from an EMBL/GenBank/DDBJ whole genome shotgun (WGS) entry which is preliminary data.</text>
</comment>
<evidence type="ECO:0000256" key="1">
    <source>
        <dbReference type="SAM" id="MobiDB-lite"/>
    </source>
</evidence>
<feature type="compositionally biased region" description="Acidic residues" evidence="1">
    <location>
        <begin position="1"/>
        <end position="12"/>
    </location>
</feature>
<name>A0ABC8JYA6_ERUVS</name>
<dbReference type="AlphaFoldDB" id="A0ABC8JYA6"/>
<sequence length="78" mass="9249">MKTQMNEDEEETLKEAYERGRTKPLNQGIRRSSIRFAFLRNWSSSKNEKTEFELVLAESKLQDVKVPTTDWLKLDEPM</sequence>
<accession>A0ABC8JYA6</accession>
<protein>
    <submittedName>
        <fullName evidence="2">Uncharacterized protein</fullName>
    </submittedName>
</protein>